<dbReference type="Proteomes" id="UP001197609">
    <property type="component" value="Unassembled WGS sequence"/>
</dbReference>
<dbReference type="AlphaFoldDB" id="A0AAJ1AIM9"/>
<comment type="caution">
    <text evidence="2">The sequence shown here is derived from an EMBL/GenBank/DDBJ whole genome shotgun (WGS) entry which is preliminary data.</text>
</comment>
<evidence type="ECO:0000313" key="2">
    <source>
        <dbReference type="EMBL" id="MBZ0160132.1"/>
    </source>
</evidence>
<accession>A0AAJ1AIM9</accession>
<protein>
    <submittedName>
        <fullName evidence="2">Uncharacterized protein</fullName>
    </submittedName>
</protein>
<proteinExistence type="predicted"/>
<gene>
    <name evidence="2" type="ORF">K8G79_08370</name>
</gene>
<feature type="chain" id="PRO_5042485464" evidence="1">
    <location>
        <begin position="23"/>
        <end position="115"/>
    </location>
</feature>
<reference evidence="2 3" key="1">
    <citation type="journal article" date="2021" name="bioRxiv">
        <title>Unraveling nitrogen, sulfur and carbon metabolic pathways and microbial community transcriptional responses to substrate deprivation and toxicity stresses in a bioreactor mimicking anoxic brackish coastal sediment conditions.</title>
        <authorList>
            <person name="Martins P.D."/>
            <person name="Echeveste M.J."/>
            <person name="Arshad A."/>
            <person name="Kurth J."/>
            <person name="Ouboter H."/>
            <person name="Jetten M.S.M."/>
            <person name="Welte C.U."/>
        </authorList>
    </citation>
    <scope>NUCLEOTIDE SEQUENCE [LARGE SCALE GENOMIC DNA]</scope>
    <source>
        <strain evidence="2">MAG_38</strain>
    </source>
</reference>
<name>A0AAJ1AIM9_9BACT</name>
<organism evidence="2 3">
    <name type="scientific">Candidatus Methylomirabilis tolerans</name>
    <dbReference type="NCBI Taxonomy" id="3123416"/>
    <lineage>
        <taxon>Bacteria</taxon>
        <taxon>Candidatus Methylomirabilota</taxon>
        <taxon>Candidatus Methylomirabilia</taxon>
        <taxon>Candidatus Methylomirabilales</taxon>
        <taxon>Candidatus Methylomirabilaceae</taxon>
        <taxon>Candidatus Methylomirabilis</taxon>
    </lineage>
</organism>
<feature type="signal peptide" evidence="1">
    <location>
        <begin position="1"/>
        <end position="22"/>
    </location>
</feature>
<evidence type="ECO:0000313" key="3">
    <source>
        <dbReference type="Proteomes" id="UP001197609"/>
    </source>
</evidence>
<dbReference type="EMBL" id="JAIOIU010000102">
    <property type="protein sequence ID" value="MBZ0160132.1"/>
    <property type="molecule type" value="Genomic_DNA"/>
</dbReference>
<evidence type="ECO:0000256" key="1">
    <source>
        <dbReference type="SAM" id="SignalP"/>
    </source>
</evidence>
<sequence>MRPVVAVGLAVLVMVSSTPNWAEAQAQESTLSQVGTGVGSAIGTFVYFPFKAAFCILGGVASGVTAVFAGPENAGKVARTACGGSWVITPDVVKGKETVKFTGDPAPSQQRPSAK</sequence>
<keyword evidence="1" id="KW-0732">Signal</keyword>